<dbReference type="EMBL" id="CAKKNE010000002">
    <property type="protein sequence ID" value="CAH0367084.1"/>
    <property type="molecule type" value="Genomic_DNA"/>
</dbReference>
<evidence type="ECO:0000256" key="8">
    <source>
        <dbReference type="ARBA" id="ARBA00023180"/>
    </source>
</evidence>
<dbReference type="GO" id="GO:0009247">
    <property type="term" value="P:glycolipid biosynthetic process"/>
    <property type="evidence" value="ECO:0007669"/>
    <property type="project" value="InterPro"/>
</dbReference>
<keyword evidence="2" id="KW-0808">Transferase</keyword>
<evidence type="ECO:0000256" key="3">
    <source>
        <dbReference type="ARBA" id="ARBA00022692"/>
    </source>
</evidence>
<dbReference type="EMBL" id="HBIW01011086">
    <property type="protein sequence ID" value="CAE0694037.1"/>
    <property type="molecule type" value="Transcribed_RNA"/>
</dbReference>
<sequence length="487" mass="52495">MVRPGAGLFALATALATDAPSAVVEESRIPYKNLGRCGATGRWGEALEEKLFFLKTTKTAGSSIRSLFVRFARSERLAVLRSTQPGGVLFPASGASQQWVKQFAPMPLGYARPRSPLAAPYDVAYDHSTLDIAKLKKFLPGARWITSSREVASRVLSAIALFKHEMDPAAYFGSCVRVDARGFCAGPLPKATQKNQNLNRIWNSVSWQLGAPTPAYNFGHRPLGETVDLLARIPTAPLVKLVDGAPTNETFMLVFLVERFEASLVLLRSLLCWRWLDVITEQPPFKQVIQDSKVRHAHQEAMLHKLGARGHRWQPARKTPPPAVAATIAALNPLDAAVHAAAKRAFAKHVAAYGGEDALGRDITFLRRFKHALAFACLGCLAGAPSQLAAFAEVPCGALRPTCVDLHRGVDSNPWSSRPDSRAGAIAMRRRDDAAAEAAISGLVGGCTHFANATICPRDAALCATGELCVTGSDSAVTGPLKFRFEV</sequence>
<evidence type="ECO:0000256" key="1">
    <source>
        <dbReference type="ARBA" id="ARBA00004323"/>
    </source>
</evidence>
<dbReference type="GO" id="GO:0000139">
    <property type="term" value="C:Golgi membrane"/>
    <property type="evidence" value="ECO:0007669"/>
    <property type="project" value="UniProtKB-SubCell"/>
</dbReference>
<keyword evidence="12" id="KW-1185">Reference proteome</keyword>
<dbReference type="Pfam" id="PF06990">
    <property type="entry name" value="Gal-3-0_sulfotr"/>
    <property type="match status" value="1"/>
</dbReference>
<keyword evidence="8" id="KW-0325">Glycoprotein</keyword>
<evidence type="ECO:0000313" key="11">
    <source>
        <dbReference type="EMBL" id="CAH0367084.1"/>
    </source>
</evidence>
<keyword evidence="5" id="KW-1133">Transmembrane helix</keyword>
<evidence type="ECO:0000256" key="4">
    <source>
        <dbReference type="ARBA" id="ARBA00022968"/>
    </source>
</evidence>
<evidence type="ECO:0000313" key="12">
    <source>
        <dbReference type="Proteomes" id="UP000789595"/>
    </source>
</evidence>
<accession>A0A7S3ZU21</accession>
<feature type="signal peptide" evidence="9">
    <location>
        <begin position="1"/>
        <end position="16"/>
    </location>
</feature>
<proteinExistence type="predicted"/>
<evidence type="ECO:0000313" key="10">
    <source>
        <dbReference type="EMBL" id="CAE0694037.1"/>
    </source>
</evidence>
<dbReference type="InterPro" id="IPR009729">
    <property type="entry name" value="Gal-3-0_sulfotransfrase"/>
</dbReference>
<reference evidence="11" key="2">
    <citation type="submission" date="2021-11" db="EMBL/GenBank/DDBJ databases">
        <authorList>
            <consortium name="Genoscope - CEA"/>
            <person name="William W."/>
        </authorList>
    </citation>
    <scope>NUCLEOTIDE SEQUENCE</scope>
</reference>
<organism evidence="10">
    <name type="scientific">Pelagomonas calceolata</name>
    <dbReference type="NCBI Taxonomy" id="35677"/>
    <lineage>
        <taxon>Eukaryota</taxon>
        <taxon>Sar</taxon>
        <taxon>Stramenopiles</taxon>
        <taxon>Ochrophyta</taxon>
        <taxon>Pelagophyceae</taxon>
        <taxon>Pelagomonadales</taxon>
        <taxon>Pelagomonadaceae</taxon>
        <taxon>Pelagomonas</taxon>
    </lineage>
</organism>
<evidence type="ECO:0008006" key="13">
    <source>
        <dbReference type="Google" id="ProtNLM"/>
    </source>
</evidence>
<evidence type="ECO:0000256" key="6">
    <source>
        <dbReference type="ARBA" id="ARBA00023034"/>
    </source>
</evidence>
<gene>
    <name evidence="10" type="ORF">PCAL00307_LOCUS9473</name>
    <name evidence="11" type="ORF">PECAL_2P00890</name>
</gene>
<dbReference type="AlphaFoldDB" id="A0A7S3ZU21"/>
<dbReference type="PANTHER" id="PTHR14647">
    <property type="entry name" value="GALACTOSE-3-O-SULFOTRANSFERASE"/>
    <property type="match status" value="1"/>
</dbReference>
<evidence type="ECO:0000256" key="2">
    <source>
        <dbReference type="ARBA" id="ARBA00022679"/>
    </source>
</evidence>
<keyword evidence="3" id="KW-0812">Transmembrane</keyword>
<comment type="subcellular location">
    <subcellularLocation>
        <location evidence="1">Golgi apparatus membrane</location>
        <topology evidence="1">Single-pass type II membrane protein</topology>
    </subcellularLocation>
</comment>
<keyword evidence="9" id="KW-0732">Signal</keyword>
<dbReference type="PANTHER" id="PTHR14647:SF87">
    <property type="entry name" value="PUTATIVE-RELATED"/>
    <property type="match status" value="1"/>
</dbReference>
<dbReference type="Proteomes" id="UP000789595">
    <property type="component" value="Unassembled WGS sequence"/>
</dbReference>
<evidence type="ECO:0000256" key="9">
    <source>
        <dbReference type="SAM" id="SignalP"/>
    </source>
</evidence>
<keyword evidence="4" id="KW-0735">Signal-anchor</keyword>
<evidence type="ECO:0000256" key="5">
    <source>
        <dbReference type="ARBA" id="ARBA00022989"/>
    </source>
</evidence>
<keyword evidence="6" id="KW-0333">Golgi apparatus</keyword>
<evidence type="ECO:0000256" key="7">
    <source>
        <dbReference type="ARBA" id="ARBA00023136"/>
    </source>
</evidence>
<dbReference type="GO" id="GO:0001733">
    <property type="term" value="F:galactosylceramide sulfotransferase activity"/>
    <property type="evidence" value="ECO:0007669"/>
    <property type="project" value="InterPro"/>
</dbReference>
<feature type="chain" id="PRO_5036212264" description="Sulfotransferase domain-containing protein" evidence="9">
    <location>
        <begin position="17"/>
        <end position="487"/>
    </location>
</feature>
<name>A0A7S3ZU21_9STRA</name>
<dbReference type="OrthoDB" id="514299at2759"/>
<protein>
    <recommendedName>
        <fullName evidence="13">Sulfotransferase domain-containing protein</fullName>
    </recommendedName>
</protein>
<keyword evidence="7" id="KW-0472">Membrane</keyword>
<reference evidence="10" key="1">
    <citation type="submission" date="2021-01" db="EMBL/GenBank/DDBJ databases">
        <authorList>
            <person name="Corre E."/>
            <person name="Pelletier E."/>
            <person name="Niang G."/>
            <person name="Scheremetjew M."/>
            <person name="Finn R."/>
            <person name="Kale V."/>
            <person name="Holt S."/>
            <person name="Cochrane G."/>
            <person name="Meng A."/>
            <person name="Brown T."/>
            <person name="Cohen L."/>
        </authorList>
    </citation>
    <scope>NUCLEOTIDE SEQUENCE</scope>
    <source>
        <strain evidence="10">CCMP1756</strain>
    </source>
</reference>